<reference evidence="2 3" key="1">
    <citation type="journal article" date="2015" name="Nature">
        <title>rRNA introns, odd ribosomes, and small enigmatic genomes across a large radiation of phyla.</title>
        <authorList>
            <person name="Brown C.T."/>
            <person name="Hug L.A."/>
            <person name="Thomas B.C."/>
            <person name="Sharon I."/>
            <person name="Castelle C.J."/>
            <person name="Singh A."/>
            <person name="Wilkins M.J."/>
            <person name="Williams K.H."/>
            <person name="Banfield J.F."/>
        </authorList>
    </citation>
    <scope>NUCLEOTIDE SEQUENCE [LARGE SCALE GENOMIC DNA]</scope>
</reference>
<proteinExistence type="predicted"/>
<dbReference type="PROSITE" id="PS51707">
    <property type="entry name" value="CYTH"/>
    <property type="match status" value="1"/>
</dbReference>
<dbReference type="Proteomes" id="UP000034852">
    <property type="component" value="Unassembled WGS sequence"/>
</dbReference>
<dbReference type="InterPro" id="IPR008173">
    <property type="entry name" value="Adenylyl_cyclase_CyaB"/>
</dbReference>
<organism evidence="2 3">
    <name type="scientific">candidate division WS6 bacterium GW2011_GWA2_37_6</name>
    <dbReference type="NCBI Taxonomy" id="1619087"/>
    <lineage>
        <taxon>Bacteria</taxon>
        <taxon>Candidatus Dojkabacteria</taxon>
    </lineage>
</organism>
<dbReference type="AlphaFoldDB" id="A0A0G0JH72"/>
<evidence type="ECO:0000313" key="2">
    <source>
        <dbReference type="EMBL" id="KKQ36094.1"/>
    </source>
</evidence>
<gene>
    <name evidence="2" type="ORF">US52_C0009G0016</name>
</gene>
<dbReference type="EMBL" id="LBTH01000009">
    <property type="protein sequence ID" value="KKQ36094.1"/>
    <property type="molecule type" value="Genomic_DNA"/>
</dbReference>
<dbReference type="SMART" id="SM01118">
    <property type="entry name" value="CYTH"/>
    <property type="match status" value="1"/>
</dbReference>
<name>A0A0G0JH72_9BACT</name>
<dbReference type="NCBIfam" id="TIGR00318">
    <property type="entry name" value="cyaB"/>
    <property type="match status" value="1"/>
</dbReference>
<evidence type="ECO:0000259" key="1">
    <source>
        <dbReference type="PROSITE" id="PS51707"/>
    </source>
</evidence>
<accession>A0A0G0JH72</accession>
<dbReference type="PANTHER" id="PTHR21028:SF2">
    <property type="entry name" value="CYTH DOMAIN-CONTAINING PROTEIN"/>
    <property type="match status" value="1"/>
</dbReference>
<dbReference type="PANTHER" id="PTHR21028">
    <property type="entry name" value="SI:CH211-156B7.4"/>
    <property type="match status" value="1"/>
</dbReference>
<dbReference type="SUPFAM" id="SSF55154">
    <property type="entry name" value="CYTH-like phosphatases"/>
    <property type="match status" value="1"/>
</dbReference>
<protein>
    <recommendedName>
        <fullName evidence="1">CYTH domain-containing protein</fullName>
    </recommendedName>
</protein>
<feature type="domain" description="CYTH" evidence="1">
    <location>
        <begin position="5"/>
        <end position="197"/>
    </location>
</feature>
<sequence length="208" mass="24427">MSSNNKEIELKIKISNKQLSLLEKWLGNNAKYKGEEQQIDTYFDHPKLKLVNKNDRGFVDATDYFRIRTEINKERNREKISTCVKHFYEDPENPGHYSHCDEFETNIEDGKILVKLYKALGFAETCVVNKKRKSYQYKNFEFDIDEVKGLGVFVEIELKTDVDDPKKGKAMIYKLLKKISISDFILTFRGYVSMIWNPEVNFGEKISI</sequence>
<dbReference type="Gene3D" id="2.40.320.10">
    <property type="entry name" value="Hypothetical Protein Pfu-838710-001"/>
    <property type="match status" value="1"/>
</dbReference>
<dbReference type="InterPro" id="IPR033469">
    <property type="entry name" value="CYTH-like_dom_sf"/>
</dbReference>
<dbReference type="CDD" id="cd07890">
    <property type="entry name" value="CYTH-like_AC_IV-like"/>
    <property type="match status" value="1"/>
</dbReference>
<dbReference type="InterPro" id="IPR023577">
    <property type="entry name" value="CYTH_domain"/>
</dbReference>
<evidence type="ECO:0000313" key="3">
    <source>
        <dbReference type="Proteomes" id="UP000034852"/>
    </source>
</evidence>
<comment type="caution">
    <text evidence="2">The sequence shown here is derived from an EMBL/GenBank/DDBJ whole genome shotgun (WGS) entry which is preliminary data.</text>
</comment>
<dbReference type="Pfam" id="PF01928">
    <property type="entry name" value="CYTH"/>
    <property type="match status" value="1"/>
</dbReference>